<accession>A0ACC3BXK7</accession>
<keyword evidence="2" id="KW-1185">Reference proteome</keyword>
<evidence type="ECO:0000313" key="1">
    <source>
        <dbReference type="EMBL" id="KAK1862475.1"/>
    </source>
</evidence>
<comment type="caution">
    <text evidence="1">The sequence shown here is derived from an EMBL/GenBank/DDBJ whole genome shotgun (WGS) entry which is preliminary data.</text>
</comment>
<protein>
    <submittedName>
        <fullName evidence="1">Uncharacterized protein</fullName>
    </submittedName>
</protein>
<sequence>MAKKGKKVGKNRQDKYYHLAKEQGFRSRASFKLVQLNKRFDFLGGATRGVIDLCAAPGGWLQVVRKYVPVTAPCVGIDLVPIRGLPHITALVGDITTDTCRTDLKRALAAHPTASPDGKVDVVLNDGSPNMGTAWLQDAFAQSELALAAMKLAVAFLAPGGVFVTKVFRSTDYNSLLFVFNQLFRGVHATKPAASRNESAEIYVVCSGYLAPKRVDPRLTDAKYVFQHMATAGLVGGVTADAAAEEGGEIGKTGKVQDLRIGFNDKRRRFREGYADGALTLFTRVTALDFVRTLRPVAMMAEANEIDLVVPKVAADAPAEAVAEQRAAAAVIALAKQNPDTVFNCSDLRVLGKKDMKRLLKWRTASRALLVSMAAAAAGGIGGGEGADADGDTPMADGEGAGEGAEGSDGGSGSDDDSAAEGDDDGPLSLVRRPGESQMDADLRAARARLEAKEKRKRRRTAKLRSKLQHRVDLKIVMPEDEMELPQPEGLFQLETAERASTTLVGDATGGMDAADEVAAEAEAADNERGGQKIPEAARYLMESKREREGAAAGGEDGDSDSEHDSEYEAAVEAQLDNLYGEYLGRRKRKGAAVKAAREFVEQGGRAGSKAEKTAAAAASKAAAEAGDVEPEPVVVQAALSDDEGRDLDMGAPPDAVVNPGGDDDEDDSSSDEEVTQVGAEEEAAVPAKKPSRQVLATREAALWFSQPVFKGAEADRKAALAAVASATTPRERGTRPAGGAAPASAMGAEGAAPKKLDKKAAKIAAWRAGSRKGVAAAAIDEAVENAEIEMVPAVDPRAAGSDDDGDVSDAPSFDSTGYDADDKAQLAAIGLEMRRSRRRAAEITDGSYHRNQWDDPRGLPRWFADDEPTFRAINLPVTAEEVALQRAAAKEAAAAPSKKESEARARRRMRAARAEEKVRSRANVIAGQEDVSASAKMRALEQLYARAGGAVAKKKKAQRAKQYVVGRPGGIGKAVGSAGGKGARKTYVDNRLKSDKRGLERAANRKAGGCVDAREGLSLGAGLWCDASPSATFCALALR</sequence>
<organism evidence="1 2">
    <name type="scientific">Pyropia yezoensis</name>
    <name type="common">Susabi-nori</name>
    <name type="synonym">Porphyra yezoensis</name>
    <dbReference type="NCBI Taxonomy" id="2788"/>
    <lineage>
        <taxon>Eukaryota</taxon>
        <taxon>Rhodophyta</taxon>
        <taxon>Bangiophyceae</taxon>
        <taxon>Bangiales</taxon>
        <taxon>Bangiaceae</taxon>
        <taxon>Pyropia</taxon>
    </lineage>
</organism>
<name>A0ACC3BXK7_PYRYE</name>
<proteinExistence type="predicted"/>
<reference evidence="1" key="1">
    <citation type="submission" date="2019-11" db="EMBL/GenBank/DDBJ databases">
        <title>Nori genome reveals adaptations in red seaweeds to the harsh intertidal environment.</title>
        <authorList>
            <person name="Wang D."/>
            <person name="Mao Y."/>
        </authorList>
    </citation>
    <scope>NUCLEOTIDE SEQUENCE</scope>
    <source>
        <tissue evidence="1">Gametophyte</tissue>
    </source>
</reference>
<gene>
    <name evidence="1" type="ORF">I4F81_005043</name>
</gene>
<dbReference type="Proteomes" id="UP000798662">
    <property type="component" value="Chromosome 1"/>
</dbReference>
<dbReference type="EMBL" id="CM020618">
    <property type="protein sequence ID" value="KAK1862475.1"/>
    <property type="molecule type" value="Genomic_DNA"/>
</dbReference>
<evidence type="ECO:0000313" key="2">
    <source>
        <dbReference type="Proteomes" id="UP000798662"/>
    </source>
</evidence>